<keyword evidence="2" id="KW-0479">Metal-binding</keyword>
<evidence type="ECO:0000256" key="3">
    <source>
        <dbReference type="ARBA" id="ARBA00022801"/>
    </source>
</evidence>
<dbReference type="SMART" id="SM00849">
    <property type="entry name" value="Lactamase_B"/>
    <property type="match status" value="1"/>
</dbReference>
<evidence type="ECO:0000313" key="6">
    <source>
        <dbReference type="EMBL" id="MDO1583430.1"/>
    </source>
</evidence>
<evidence type="ECO:0000256" key="1">
    <source>
        <dbReference type="ARBA" id="ARBA00007749"/>
    </source>
</evidence>
<evidence type="ECO:0000256" key="4">
    <source>
        <dbReference type="ARBA" id="ARBA00022833"/>
    </source>
</evidence>
<proteinExistence type="inferred from homology"/>
<dbReference type="EMBL" id="JAUKWQ010000004">
    <property type="protein sequence ID" value="MDO1583430.1"/>
    <property type="molecule type" value="Genomic_DNA"/>
</dbReference>
<evidence type="ECO:0000313" key="7">
    <source>
        <dbReference type="Proteomes" id="UP001169006"/>
    </source>
</evidence>
<dbReference type="InterPro" id="IPR001279">
    <property type="entry name" value="Metallo-B-lactamas"/>
</dbReference>
<comment type="similarity">
    <text evidence="1">Belongs to the metallo-beta-lactamase superfamily.</text>
</comment>
<dbReference type="InterPro" id="IPR036866">
    <property type="entry name" value="RibonucZ/Hydroxyglut_hydro"/>
</dbReference>
<feature type="domain" description="Metallo-beta-lactamase" evidence="5">
    <location>
        <begin position="2"/>
        <end position="216"/>
    </location>
</feature>
<organism evidence="6 7">
    <name type="scientific">Rhizobium oryzicola</name>
    <dbReference type="NCBI Taxonomy" id="1232668"/>
    <lineage>
        <taxon>Bacteria</taxon>
        <taxon>Pseudomonadati</taxon>
        <taxon>Pseudomonadota</taxon>
        <taxon>Alphaproteobacteria</taxon>
        <taxon>Hyphomicrobiales</taxon>
        <taxon>Rhizobiaceae</taxon>
        <taxon>Rhizobium/Agrobacterium group</taxon>
        <taxon>Rhizobium</taxon>
    </lineage>
</organism>
<evidence type="ECO:0000256" key="2">
    <source>
        <dbReference type="ARBA" id="ARBA00022723"/>
    </source>
</evidence>
<protein>
    <submittedName>
        <fullName evidence="6">MBL fold metallo-hydrolase</fullName>
    </submittedName>
</protein>
<dbReference type="PANTHER" id="PTHR42978">
    <property type="entry name" value="QUORUM-QUENCHING LACTONASE YTNP-RELATED-RELATED"/>
    <property type="match status" value="1"/>
</dbReference>
<sequence>MSSHSWLVRTRHHTILIEACTGNHKSRPGGAPLFDMLDRPYLDRLTAAGVRPEEIDYVLCTHLHADHVGWNTYLHDGRWVPTFPNAKYVMSKIECEALQVGGHEADFATWGPLFYQDSILPVLESRQEMLIEGGFQLGDHLVAESTPGHSPGHLLFALRDRGEEALFSGDIMHHPIQVYYPDWSSAFCFDPVMAASTRRKVLERATENRSLLLPAHFAARGACCISHNASGFQCQGLDEPDSD</sequence>
<dbReference type="Gene3D" id="3.60.15.10">
    <property type="entry name" value="Ribonuclease Z/Hydroxyacylglutathione hydrolase-like"/>
    <property type="match status" value="1"/>
</dbReference>
<reference evidence="6" key="2">
    <citation type="submission" date="2023-07" db="EMBL/GenBank/DDBJ databases">
        <authorList>
            <person name="Sun H."/>
        </authorList>
    </citation>
    <scope>NUCLEOTIDE SEQUENCE</scope>
    <source>
        <strain evidence="6">05753</strain>
    </source>
</reference>
<comment type="caution">
    <text evidence="6">The sequence shown here is derived from an EMBL/GenBank/DDBJ whole genome shotgun (WGS) entry which is preliminary data.</text>
</comment>
<evidence type="ECO:0000259" key="5">
    <source>
        <dbReference type="SMART" id="SM00849"/>
    </source>
</evidence>
<dbReference type="PANTHER" id="PTHR42978:SF6">
    <property type="entry name" value="QUORUM-QUENCHING LACTONASE YTNP-RELATED"/>
    <property type="match status" value="1"/>
</dbReference>
<accession>A0ABT8SYT3</accession>
<name>A0ABT8SYT3_9HYPH</name>
<dbReference type="CDD" id="cd16277">
    <property type="entry name" value="metallo-hydrolase-like_MBL-fold"/>
    <property type="match status" value="1"/>
</dbReference>
<keyword evidence="4" id="KW-0862">Zinc</keyword>
<keyword evidence="3" id="KW-0378">Hydrolase</keyword>
<dbReference type="Proteomes" id="UP001169006">
    <property type="component" value="Unassembled WGS sequence"/>
</dbReference>
<dbReference type="InterPro" id="IPR051013">
    <property type="entry name" value="MBL_superfamily_lactonases"/>
</dbReference>
<reference evidence="6" key="1">
    <citation type="journal article" date="2015" name="Int. J. Syst. Evol. Microbiol.">
        <title>Rhizobium oryzicola sp. nov., potential plant-growth-promoting endophytic bacteria isolated from rice roots.</title>
        <authorList>
            <person name="Zhang X.X."/>
            <person name="Gao J.S."/>
            <person name="Cao Y.H."/>
            <person name="Sheirdil R.A."/>
            <person name="Wang X.C."/>
            <person name="Zhang L."/>
        </authorList>
    </citation>
    <scope>NUCLEOTIDE SEQUENCE</scope>
    <source>
        <strain evidence="6">05753</strain>
    </source>
</reference>
<keyword evidence="7" id="KW-1185">Reference proteome</keyword>
<dbReference type="SUPFAM" id="SSF56281">
    <property type="entry name" value="Metallo-hydrolase/oxidoreductase"/>
    <property type="match status" value="1"/>
</dbReference>
<gene>
    <name evidence="6" type="ORF">Q2T52_15175</name>
</gene>
<dbReference type="Pfam" id="PF00753">
    <property type="entry name" value="Lactamase_B"/>
    <property type="match status" value="1"/>
</dbReference>